<evidence type="ECO:0000256" key="2">
    <source>
        <dbReference type="SAM" id="Phobius"/>
    </source>
</evidence>
<keyword evidence="2" id="KW-0472">Membrane</keyword>
<dbReference type="GO" id="GO:0043386">
    <property type="term" value="P:mycotoxin biosynthetic process"/>
    <property type="evidence" value="ECO:0007669"/>
    <property type="project" value="InterPro"/>
</dbReference>
<reference evidence="3" key="1">
    <citation type="journal article" date="2020" name="Stud. Mycol.">
        <title>101 Dothideomycetes genomes: a test case for predicting lifestyles and emergence of pathogens.</title>
        <authorList>
            <person name="Haridas S."/>
            <person name="Albert R."/>
            <person name="Binder M."/>
            <person name="Bloem J."/>
            <person name="Labutti K."/>
            <person name="Salamov A."/>
            <person name="Andreopoulos B."/>
            <person name="Baker S."/>
            <person name="Barry K."/>
            <person name="Bills G."/>
            <person name="Bluhm B."/>
            <person name="Cannon C."/>
            <person name="Castanera R."/>
            <person name="Culley D."/>
            <person name="Daum C."/>
            <person name="Ezra D."/>
            <person name="Gonzalez J."/>
            <person name="Henrissat B."/>
            <person name="Kuo A."/>
            <person name="Liang C."/>
            <person name="Lipzen A."/>
            <person name="Lutzoni F."/>
            <person name="Magnuson J."/>
            <person name="Mondo S."/>
            <person name="Nolan M."/>
            <person name="Ohm R."/>
            <person name="Pangilinan J."/>
            <person name="Park H.-J."/>
            <person name="Ramirez L."/>
            <person name="Alfaro M."/>
            <person name="Sun H."/>
            <person name="Tritt A."/>
            <person name="Yoshinaga Y."/>
            <person name="Zwiers L.-H."/>
            <person name="Turgeon B."/>
            <person name="Goodwin S."/>
            <person name="Spatafora J."/>
            <person name="Crous P."/>
            <person name="Grigoriev I."/>
        </authorList>
    </citation>
    <scope>NUCLEOTIDE SEQUENCE</scope>
    <source>
        <strain evidence="3">CBS 627.86</strain>
    </source>
</reference>
<evidence type="ECO:0000313" key="4">
    <source>
        <dbReference type="Proteomes" id="UP000799770"/>
    </source>
</evidence>
<keyword evidence="2" id="KW-0812">Transmembrane</keyword>
<name>A0A6A5ZWR5_9PLEO</name>
<keyword evidence="2" id="KW-1133">Transmembrane helix</keyword>
<evidence type="ECO:0008006" key="5">
    <source>
        <dbReference type="Google" id="ProtNLM"/>
    </source>
</evidence>
<organism evidence="3 4">
    <name type="scientific">Lophiotrema nucula</name>
    <dbReference type="NCBI Taxonomy" id="690887"/>
    <lineage>
        <taxon>Eukaryota</taxon>
        <taxon>Fungi</taxon>
        <taxon>Dikarya</taxon>
        <taxon>Ascomycota</taxon>
        <taxon>Pezizomycotina</taxon>
        <taxon>Dothideomycetes</taxon>
        <taxon>Pleosporomycetidae</taxon>
        <taxon>Pleosporales</taxon>
        <taxon>Lophiotremataceae</taxon>
        <taxon>Lophiotrema</taxon>
    </lineage>
</organism>
<evidence type="ECO:0000313" key="3">
    <source>
        <dbReference type="EMBL" id="KAF2123207.1"/>
    </source>
</evidence>
<dbReference type="PANTHER" id="PTHR33365:SF12">
    <property type="entry name" value="TAT PATHWAY SIGNAL SEQUENCE"/>
    <property type="match status" value="1"/>
</dbReference>
<feature type="transmembrane region" description="Helical" evidence="2">
    <location>
        <begin position="33"/>
        <end position="56"/>
    </location>
</feature>
<gene>
    <name evidence="3" type="ORF">BDV96DRAFT_510950</name>
</gene>
<dbReference type="EMBL" id="ML977310">
    <property type="protein sequence ID" value="KAF2123207.1"/>
    <property type="molecule type" value="Genomic_DNA"/>
</dbReference>
<dbReference type="PANTHER" id="PTHR33365">
    <property type="entry name" value="YALI0B05434P"/>
    <property type="match status" value="1"/>
</dbReference>
<dbReference type="Pfam" id="PF11807">
    <property type="entry name" value="UstYa"/>
    <property type="match status" value="1"/>
</dbReference>
<dbReference type="InterPro" id="IPR021765">
    <property type="entry name" value="UstYa-like"/>
</dbReference>
<dbReference type="AlphaFoldDB" id="A0A6A5ZWR5"/>
<evidence type="ECO:0000256" key="1">
    <source>
        <dbReference type="ARBA" id="ARBA00035112"/>
    </source>
</evidence>
<dbReference type="OrthoDB" id="3687641at2759"/>
<protein>
    <recommendedName>
        <fullName evidence="5">Tat pathway signal sequence</fullName>
    </recommendedName>
</protein>
<accession>A0A6A5ZWR5</accession>
<proteinExistence type="inferred from homology"/>
<sequence>MATEKDLDTTPFLHDTQNDDLEITTSKPERRRLWSAVLIHAAIAITYTIVITALVLRFVKPQVVKDTDERTQRVNGGQYTPAHEAVSFKAWQLDPANFSGNPFVGDPRPEHDEAWNGLMQNIHLRITPDEYEKVKPQIDRETAQLANGQGYIVGLGVYHELHCLKWIRHWIHRDIYWPELEGEALEERKWHIEHCLELFRLNTMCDASLAISTYDWLSVDPPQLTPHQHGMYQRKCVDWDRLDAWSTGRRVDILEPGILQPPEHLEPHIFDR</sequence>
<dbReference type="Proteomes" id="UP000799770">
    <property type="component" value="Unassembled WGS sequence"/>
</dbReference>
<keyword evidence="4" id="KW-1185">Reference proteome</keyword>
<comment type="similarity">
    <text evidence="1">Belongs to the ustYa family.</text>
</comment>